<dbReference type="GO" id="GO:0005739">
    <property type="term" value="C:mitochondrion"/>
    <property type="evidence" value="ECO:0007669"/>
    <property type="project" value="TreeGrafter"/>
</dbReference>
<evidence type="ECO:0000259" key="4">
    <source>
        <dbReference type="Pfam" id="PF05198"/>
    </source>
</evidence>
<evidence type="ECO:0000313" key="5">
    <source>
        <dbReference type="EMBL" id="CDW60251.1"/>
    </source>
</evidence>
<dbReference type="GO" id="GO:0070124">
    <property type="term" value="P:mitochondrial translational initiation"/>
    <property type="evidence" value="ECO:0007669"/>
    <property type="project" value="TreeGrafter"/>
</dbReference>
<dbReference type="InterPro" id="IPR036787">
    <property type="entry name" value="T_IF-3_N_sf"/>
</dbReference>
<dbReference type="GO" id="GO:0003743">
    <property type="term" value="F:translation initiation factor activity"/>
    <property type="evidence" value="ECO:0007669"/>
    <property type="project" value="UniProtKB-KW"/>
</dbReference>
<keyword evidence="3" id="KW-0648">Protein biosynthesis</keyword>
<organism evidence="5 6">
    <name type="scientific">Trichuris trichiura</name>
    <name type="common">Whipworm</name>
    <name type="synonym">Trichocephalus trichiurus</name>
    <dbReference type="NCBI Taxonomy" id="36087"/>
    <lineage>
        <taxon>Eukaryota</taxon>
        <taxon>Metazoa</taxon>
        <taxon>Ecdysozoa</taxon>
        <taxon>Nematoda</taxon>
        <taxon>Enoplea</taxon>
        <taxon>Dorylaimia</taxon>
        <taxon>Trichinellida</taxon>
        <taxon>Trichuridae</taxon>
        <taxon>Trichuris</taxon>
    </lineage>
</organism>
<dbReference type="Gene3D" id="3.10.20.80">
    <property type="entry name" value="Translation initiation factor 3 (IF-3), N-terminal domain"/>
    <property type="match status" value="1"/>
</dbReference>
<evidence type="ECO:0000256" key="3">
    <source>
        <dbReference type="ARBA" id="ARBA00022917"/>
    </source>
</evidence>
<reference evidence="5" key="1">
    <citation type="submission" date="2014-01" db="EMBL/GenBank/DDBJ databases">
        <authorList>
            <person name="Aslett M."/>
        </authorList>
    </citation>
    <scope>NUCLEOTIDE SEQUENCE</scope>
</reference>
<dbReference type="SUPFAM" id="SSF55200">
    <property type="entry name" value="Translation initiation factor IF3, C-terminal domain"/>
    <property type="match status" value="1"/>
</dbReference>
<dbReference type="PANTHER" id="PTHR10938:SF0">
    <property type="entry name" value="TRANSLATION INITIATION FACTOR IF-3, MITOCHONDRIAL"/>
    <property type="match status" value="1"/>
</dbReference>
<dbReference type="Gene3D" id="3.30.110.10">
    <property type="entry name" value="Translation initiation factor 3 (IF-3), C-terminal domain"/>
    <property type="match status" value="1"/>
</dbReference>
<dbReference type="InterPro" id="IPR036788">
    <property type="entry name" value="T_IF-3_C_sf"/>
</dbReference>
<sequence>MHKQFLPKVCTQRSLAIFPSLRSVDPVDPETLLNILENPEDREILINVIDSNDNSLGTMSLADAKKMALAKCLRLVQINAEGSHPVPLYRLQASVSKRNEKSQKREVKHKVLRLHASISEHDLTVKIKHLLDMLSKGCVVRVEVSGSKVSEFNAQHLIGKIKTELNGKAKFGPAQGTTHHAVIVLTPHELS</sequence>
<dbReference type="GO" id="GO:0043022">
    <property type="term" value="F:ribosome binding"/>
    <property type="evidence" value="ECO:0007669"/>
    <property type="project" value="TreeGrafter"/>
</dbReference>
<feature type="domain" description="Translation initiation factor 3 N-terminal" evidence="4">
    <location>
        <begin position="46"/>
        <end position="92"/>
    </location>
</feature>
<accession>A0A077ZIP2</accession>
<evidence type="ECO:0000313" key="6">
    <source>
        <dbReference type="Proteomes" id="UP000030665"/>
    </source>
</evidence>
<proteinExistence type="inferred from homology"/>
<name>A0A077ZIP2_TRITR</name>
<dbReference type="AlphaFoldDB" id="A0A077ZIP2"/>
<evidence type="ECO:0000256" key="2">
    <source>
        <dbReference type="ARBA" id="ARBA00022540"/>
    </source>
</evidence>
<dbReference type="Pfam" id="PF05198">
    <property type="entry name" value="IF3_N"/>
    <property type="match status" value="1"/>
</dbReference>
<dbReference type="EMBL" id="HG806969">
    <property type="protein sequence ID" value="CDW60251.1"/>
    <property type="molecule type" value="Genomic_DNA"/>
</dbReference>
<dbReference type="InterPro" id="IPR019814">
    <property type="entry name" value="Translation_initiation_fac_3_N"/>
</dbReference>
<dbReference type="OrthoDB" id="21573at2759"/>
<reference evidence="5" key="2">
    <citation type="submission" date="2014-03" db="EMBL/GenBank/DDBJ databases">
        <title>The whipworm genome and dual-species transcriptomics of an intimate host-pathogen interaction.</title>
        <authorList>
            <person name="Foth B.J."/>
            <person name="Tsai I.J."/>
            <person name="Reid A.J."/>
            <person name="Bancroft A.J."/>
            <person name="Nichol S."/>
            <person name="Tracey A."/>
            <person name="Holroyd N."/>
            <person name="Cotton J.A."/>
            <person name="Stanley E.J."/>
            <person name="Zarowiecki M."/>
            <person name="Liu J.Z."/>
            <person name="Huckvale T."/>
            <person name="Cooper P.J."/>
            <person name="Grencis R.K."/>
            <person name="Berriman M."/>
        </authorList>
    </citation>
    <scope>NUCLEOTIDE SEQUENCE [LARGE SCALE GENOMIC DNA]</scope>
</reference>
<comment type="similarity">
    <text evidence="1">Belongs to the IF-3 family.</text>
</comment>
<dbReference type="SUPFAM" id="SSF54364">
    <property type="entry name" value="Translation initiation factor IF3, N-terminal domain"/>
    <property type="match status" value="1"/>
</dbReference>
<evidence type="ECO:0000256" key="1">
    <source>
        <dbReference type="ARBA" id="ARBA00005439"/>
    </source>
</evidence>
<dbReference type="PANTHER" id="PTHR10938">
    <property type="entry name" value="TRANSLATION INITIATION FACTOR IF-3"/>
    <property type="match status" value="1"/>
</dbReference>
<keyword evidence="6" id="KW-1185">Reference proteome</keyword>
<gene>
    <name evidence="5" type="ORF">TTRE_0000861501</name>
</gene>
<protein>
    <submittedName>
        <fullName evidence="5">Translation initiation factor IF 3</fullName>
    </submittedName>
</protein>
<dbReference type="Proteomes" id="UP000030665">
    <property type="component" value="Unassembled WGS sequence"/>
</dbReference>
<dbReference type="InterPro" id="IPR001288">
    <property type="entry name" value="Translation_initiation_fac_3"/>
</dbReference>
<keyword evidence="2 5" id="KW-0396">Initiation factor</keyword>
<dbReference type="GO" id="GO:0032790">
    <property type="term" value="P:ribosome disassembly"/>
    <property type="evidence" value="ECO:0007669"/>
    <property type="project" value="TreeGrafter"/>
</dbReference>